<protein>
    <submittedName>
        <fullName evidence="6">Uncharacterized protein</fullName>
    </submittedName>
</protein>
<keyword evidence="7" id="KW-1185">Reference proteome</keyword>
<reference evidence="6" key="1">
    <citation type="journal article" date="2023" name="Science">
        <title>Genome structures resolve the early diversification of teleost fishes.</title>
        <authorList>
            <person name="Parey E."/>
            <person name="Louis A."/>
            <person name="Montfort J."/>
            <person name="Bouchez O."/>
            <person name="Roques C."/>
            <person name="Iampietro C."/>
            <person name="Lluch J."/>
            <person name="Castinel A."/>
            <person name="Donnadieu C."/>
            <person name="Desvignes T."/>
            <person name="Floi Bucao C."/>
            <person name="Jouanno E."/>
            <person name="Wen M."/>
            <person name="Mejri S."/>
            <person name="Dirks R."/>
            <person name="Jansen H."/>
            <person name="Henkel C."/>
            <person name="Chen W.J."/>
            <person name="Zahm M."/>
            <person name="Cabau C."/>
            <person name="Klopp C."/>
            <person name="Thompson A.W."/>
            <person name="Robinson-Rechavi M."/>
            <person name="Braasch I."/>
            <person name="Lecointre G."/>
            <person name="Bobe J."/>
            <person name="Postlethwait J.H."/>
            <person name="Berthelot C."/>
            <person name="Roest Crollius H."/>
            <person name="Guiguen Y."/>
        </authorList>
    </citation>
    <scope>NUCLEOTIDE SEQUENCE</scope>
    <source>
        <strain evidence="6">NC1722</strain>
    </source>
</reference>
<keyword evidence="2" id="KW-0732">Signal</keyword>
<dbReference type="PANTHER" id="PTHR46091:SF2">
    <property type="entry name" value="AMINE OXIDASE DOMAIN-CONTAINING PROTEIN"/>
    <property type="match status" value="1"/>
</dbReference>
<gene>
    <name evidence="6" type="ORF">AAFF_G00341730</name>
</gene>
<name>A0AAD7WPN2_9TELE</name>
<dbReference type="Proteomes" id="UP001221898">
    <property type="component" value="Unassembled WGS sequence"/>
</dbReference>
<dbReference type="PANTHER" id="PTHR46091">
    <property type="entry name" value="BLR7054 PROTEIN"/>
    <property type="match status" value="1"/>
</dbReference>
<evidence type="ECO:0000256" key="1">
    <source>
        <dbReference type="ARBA" id="ARBA00022630"/>
    </source>
</evidence>
<evidence type="ECO:0000256" key="4">
    <source>
        <dbReference type="ARBA" id="ARBA00022857"/>
    </source>
</evidence>
<evidence type="ECO:0000256" key="5">
    <source>
        <dbReference type="ARBA" id="ARBA00023027"/>
    </source>
</evidence>
<evidence type="ECO:0000256" key="3">
    <source>
        <dbReference type="ARBA" id="ARBA00022827"/>
    </source>
</evidence>
<dbReference type="InterPro" id="IPR052206">
    <property type="entry name" value="Retinol_saturase"/>
</dbReference>
<keyword evidence="4" id="KW-0521">NADP</keyword>
<keyword evidence="5" id="KW-0520">NAD</keyword>
<evidence type="ECO:0000256" key="2">
    <source>
        <dbReference type="ARBA" id="ARBA00022729"/>
    </source>
</evidence>
<keyword evidence="1" id="KW-0285">Flavoprotein</keyword>
<evidence type="ECO:0000313" key="6">
    <source>
        <dbReference type="EMBL" id="KAJ8404400.1"/>
    </source>
</evidence>
<keyword evidence="3" id="KW-0274">FAD</keyword>
<dbReference type="AlphaFoldDB" id="A0AAD7WPN2"/>
<proteinExistence type="predicted"/>
<accession>A0AAD7WPN2</accession>
<evidence type="ECO:0000313" key="7">
    <source>
        <dbReference type="Proteomes" id="UP001221898"/>
    </source>
</evidence>
<sequence length="134" mass="15050">MPAPVVISNAGMFNTFEKFLPPEIRAKPGKMDNYSSLSQEDVAKNILMMFITFPSAKDPTASVRHPGKSCMTLLTMTKYEWFKERMNRRGSDYTDLQNSIARALLDWALTIFPQLRDKVAWVGLMRAGGVTGKG</sequence>
<organism evidence="6 7">
    <name type="scientific">Aldrovandia affinis</name>
    <dbReference type="NCBI Taxonomy" id="143900"/>
    <lineage>
        <taxon>Eukaryota</taxon>
        <taxon>Metazoa</taxon>
        <taxon>Chordata</taxon>
        <taxon>Craniata</taxon>
        <taxon>Vertebrata</taxon>
        <taxon>Euteleostomi</taxon>
        <taxon>Actinopterygii</taxon>
        <taxon>Neopterygii</taxon>
        <taxon>Teleostei</taxon>
        <taxon>Notacanthiformes</taxon>
        <taxon>Halosauridae</taxon>
        <taxon>Aldrovandia</taxon>
    </lineage>
</organism>
<dbReference type="EMBL" id="JAINUG010000054">
    <property type="protein sequence ID" value="KAJ8404400.1"/>
    <property type="molecule type" value="Genomic_DNA"/>
</dbReference>
<comment type="caution">
    <text evidence="6">The sequence shown here is derived from an EMBL/GenBank/DDBJ whole genome shotgun (WGS) entry which is preliminary data.</text>
</comment>